<dbReference type="RefSeq" id="WP_268779390.1">
    <property type="nucleotide sequence ID" value="NZ_JAPRAT010000007.1"/>
</dbReference>
<comment type="caution">
    <text evidence="2">The sequence shown here is derived from an EMBL/GenBank/DDBJ whole genome shotgun (WGS) entry which is preliminary data.</text>
</comment>
<dbReference type="NCBIfam" id="NF047420">
    <property type="entry name" value="EF_P_mod_YmfI"/>
    <property type="match status" value="1"/>
</dbReference>
<keyword evidence="3" id="KW-1185">Reference proteome</keyword>
<dbReference type="InterPro" id="IPR036291">
    <property type="entry name" value="NAD(P)-bd_dom_sf"/>
</dbReference>
<sequence>MKKHCLVIGASGAIGLAATKALAQQGYTLSLHYHKNKSAIEQLIVDLPNDSVLEVIQADLRNQPGIQFLIDSIAFSPSDLLFAQGQESYGVFHETNEKIMDELFSVHVKATWLITSALLPTMLRERKGNIVVISSIWGDRGASYEVVYSSVKSAQNGFVKALAQEVAANNIRVNAISPGFIDTRMNQHVTGEDKDNIIADIPANRLGTPEEVGELVVFLLNEKSSYINGENIKISGGW</sequence>
<dbReference type="Proteomes" id="UP001084197">
    <property type="component" value="Unassembled WGS sequence"/>
</dbReference>
<proteinExistence type="inferred from homology"/>
<dbReference type="SUPFAM" id="SSF51735">
    <property type="entry name" value="NAD(P)-binding Rossmann-fold domains"/>
    <property type="match status" value="1"/>
</dbReference>
<dbReference type="Gene3D" id="3.40.50.720">
    <property type="entry name" value="NAD(P)-binding Rossmann-like Domain"/>
    <property type="match status" value="1"/>
</dbReference>
<name>A0A9J6RAQ6_9BACI</name>
<protein>
    <submittedName>
        <fullName evidence="2">SDR family oxidoreductase</fullName>
    </submittedName>
</protein>
<dbReference type="InterPro" id="IPR002347">
    <property type="entry name" value="SDR_fam"/>
</dbReference>
<evidence type="ECO:0000313" key="3">
    <source>
        <dbReference type="Proteomes" id="UP001084197"/>
    </source>
</evidence>
<evidence type="ECO:0000256" key="1">
    <source>
        <dbReference type="ARBA" id="ARBA00006484"/>
    </source>
</evidence>
<evidence type="ECO:0000313" key="2">
    <source>
        <dbReference type="EMBL" id="MCZ0702623.1"/>
    </source>
</evidence>
<dbReference type="CDD" id="cd05233">
    <property type="entry name" value="SDR_c"/>
    <property type="match status" value="1"/>
</dbReference>
<dbReference type="InterPro" id="IPR050259">
    <property type="entry name" value="SDR"/>
</dbReference>
<dbReference type="PANTHER" id="PTHR42879:SF2">
    <property type="entry name" value="3-OXOACYL-[ACYL-CARRIER-PROTEIN] REDUCTASE FABG"/>
    <property type="match status" value="1"/>
</dbReference>
<comment type="similarity">
    <text evidence="1">Belongs to the short-chain dehydrogenases/reductases (SDR) family.</text>
</comment>
<dbReference type="AlphaFoldDB" id="A0A9J6RAQ6"/>
<reference evidence="2" key="1">
    <citation type="submission" date="2022-11" db="EMBL/GenBank/DDBJ databases">
        <title>WGS of Natronobacillus azotifigens 24KS-1, an anaerobic diazotrophic haloalkaliphile from soda-rich habitats.</title>
        <authorList>
            <person name="Sorokin D.Y."/>
            <person name="Merkel A.Y."/>
        </authorList>
    </citation>
    <scope>NUCLEOTIDE SEQUENCE</scope>
    <source>
        <strain evidence="2">24KS-1</strain>
    </source>
</reference>
<dbReference type="EMBL" id="JAPRAT010000007">
    <property type="protein sequence ID" value="MCZ0702623.1"/>
    <property type="molecule type" value="Genomic_DNA"/>
</dbReference>
<dbReference type="Pfam" id="PF13561">
    <property type="entry name" value="adh_short_C2"/>
    <property type="match status" value="1"/>
</dbReference>
<accession>A0A9J6RAQ6</accession>
<gene>
    <name evidence="2" type="ORF">OWO01_05280</name>
</gene>
<organism evidence="2 3">
    <name type="scientific">Natronobacillus azotifigens</name>
    <dbReference type="NCBI Taxonomy" id="472978"/>
    <lineage>
        <taxon>Bacteria</taxon>
        <taxon>Bacillati</taxon>
        <taxon>Bacillota</taxon>
        <taxon>Bacilli</taxon>
        <taxon>Bacillales</taxon>
        <taxon>Bacillaceae</taxon>
        <taxon>Natronobacillus</taxon>
    </lineage>
</organism>
<dbReference type="PANTHER" id="PTHR42879">
    <property type="entry name" value="3-OXOACYL-(ACYL-CARRIER-PROTEIN) REDUCTASE"/>
    <property type="match status" value="1"/>
</dbReference>
<dbReference type="PRINTS" id="PR00081">
    <property type="entry name" value="GDHRDH"/>
</dbReference>